<accession>A0AAJ1N1G8</accession>
<protein>
    <submittedName>
        <fullName evidence="2">Uncharacterized protein</fullName>
    </submittedName>
</protein>
<feature type="region of interest" description="Disordered" evidence="1">
    <location>
        <begin position="1"/>
        <end position="42"/>
    </location>
</feature>
<dbReference type="AlphaFoldDB" id="A0AAJ1N1G8"/>
<organism evidence="2 3">
    <name type="scientific">Xenorhabdus bovienii</name>
    <name type="common">Xenorhabdus nematophila subsp. bovienii</name>
    <dbReference type="NCBI Taxonomy" id="40576"/>
    <lineage>
        <taxon>Bacteria</taxon>
        <taxon>Pseudomonadati</taxon>
        <taxon>Pseudomonadota</taxon>
        <taxon>Gammaproteobacteria</taxon>
        <taxon>Enterobacterales</taxon>
        <taxon>Morganellaceae</taxon>
        <taxon>Xenorhabdus</taxon>
    </lineage>
</organism>
<dbReference type="EMBL" id="JAILSO010000152">
    <property type="protein sequence ID" value="MDE1480548.1"/>
    <property type="molecule type" value="Genomic_DNA"/>
</dbReference>
<comment type="caution">
    <text evidence="2">The sequence shown here is derived from an EMBL/GenBank/DDBJ whole genome shotgun (WGS) entry which is preliminary data.</text>
</comment>
<sequence>MAEVIIRLSNGTTDLEPETEKDPEQTEQPKPTERPRFSAPHRRDDGQWVVRFEYSGQNYSWVGQADNLKEAMIQAWLAYFD</sequence>
<dbReference type="RefSeq" id="WP_274713915.1">
    <property type="nucleotide sequence ID" value="NZ_JAILSO010000152.1"/>
</dbReference>
<reference evidence="2" key="2">
    <citation type="journal article" date="2022" name="J. Evol. Biol.">
        <title>Pre- and post-association barriers to host switching in sympatric mutualists.</title>
        <authorList>
            <person name="Dinges Z.M."/>
            <person name="Phillips R.K."/>
            <person name="Lively C.M."/>
            <person name="Bashey F."/>
        </authorList>
    </citation>
    <scope>NUCLEOTIDE SEQUENCE</scope>
    <source>
        <strain evidence="2">MC_266_E_2016</strain>
    </source>
</reference>
<reference evidence="2" key="1">
    <citation type="submission" date="2021-08" db="EMBL/GenBank/DDBJ databases">
        <authorList>
            <person name="Papudeshi B."/>
            <person name="Bashey-Visser F."/>
        </authorList>
    </citation>
    <scope>NUCLEOTIDE SEQUENCE</scope>
    <source>
        <strain evidence="2">MC_266_E_2016</strain>
    </source>
</reference>
<evidence type="ECO:0000313" key="3">
    <source>
        <dbReference type="Proteomes" id="UP001222434"/>
    </source>
</evidence>
<feature type="compositionally biased region" description="Basic and acidic residues" evidence="1">
    <location>
        <begin position="30"/>
        <end position="42"/>
    </location>
</feature>
<name>A0AAJ1N1G8_XENBV</name>
<evidence type="ECO:0000256" key="1">
    <source>
        <dbReference type="SAM" id="MobiDB-lite"/>
    </source>
</evidence>
<dbReference type="Proteomes" id="UP001222434">
    <property type="component" value="Unassembled WGS sequence"/>
</dbReference>
<gene>
    <name evidence="2" type="ORF">KKJ01_20670</name>
</gene>
<proteinExistence type="predicted"/>
<evidence type="ECO:0000313" key="2">
    <source>
        <dbReference type="EMBL" id="MDE1480548.1"/>
    </source>
</evidence>